<dbReference type="Gene3D" id="3.30.420.10">
    <property type="entry name" value="Ribonuclease H-like superfamily/Ribonuclease H"/>
    <property type="match status" value="1"/>
</dbReference>
<feature type="compositionally biased region" description="Polar residues" evidence="1">
    <location>
        <begin position="62"/>
        <end position="73"/>
    </location>
</feature>
<dbReference type="EnsemblPlants" id="Bo2g044710.1">
    <property type="protein sequence ID" value="Bo2g044710.1"/>
    <property type="gene ID" value="Bo2g044710"/>
</dbReference>
<dbReference type="Gramene" id="Bo2g044710.1">
    <property type="protein sequence ID" value="Bo2g044710.1"/>
    <property type="gene ID" value="Bo2g044710"/>
</dbReference>
<dbReference type="InterPro" id="IPR036397">
    <property type="entry name" value="RNaseH_sf"/>
</dbReference>
<reference evidence="3" key="2">
    <citation type="submission" date="2015-03" db="UniProtKB">
        <authorList>
            <consortium name="EnsemblPlants"/>
        </authorList>
    </citation>
    <scope>IDENTIFICATION</scope>
</reference>
<evidence type="ECO:0000313" key="3">
    <source>
        <dbReference type="EnsemblPlants" id="Bo2g044710.1"/>
    </source>
</evidence>
<dbReference type="InterPro" id="IPR044730">
    <property type="entry name" value="RNase_H-like_dom_plant"/>
</dbReference>
<dbReference type="Pfam" id="PF13456">
    <property type="entry name" value="RVT_3"/>
    <property type="match status" value="1"/>
</dbReference>
<feature type="domain" description="RNase H type-1" evidence="2">
    <location>
        <begin position="81"/>
        <end position="201"/>
    </location>
</feature>
<dbReference type="GO" id="GO:0003676">
    <property type="term" value="F:nucleic acid binding"/>
    <property type="evidence" value="ECO:0007669"/>
    <property type="project" value="InterPro"/>
</dbReference>
<dbReference type="Proteomes" id="UP000032141">
    <property type="component" value="Chromosome C2"/>
</dbReference>
<organism evidence="3 4">
    <name type="scientific">Brassica oleracea var. oleracea</name>
    <dbReference type="NCBI Taxonomy" id="109376"/>
    <lineage>
        <taxon>Eukaryota</taxon>
        <taxon>Viridiplantae</taxon>
        <taxon>Streptophyta</taxon>
        <taxon>Embryophyta</taxon>
        <taxon>Tracheophyta</taxon>
        <taxon>Spermatophyta</taxon>
        <taxon>Magnoliopsida</taxon>
        <taxon>eudicotyledons</taxon>
        <taxon>Gunneridae</taxon>
        <taxon>Pentapetalae</taxon>
        <taxon>rosids</taxon>
        <taxon>malvids</taxon>
        <taxon>Brassicales</taxon>
        <taxon>Brassicaceae</taxon>
        <taxon>Brassiceae</taxon>
        <taxon>Brassica</taxon>
    </lineage>
</organism>
<dbReference type="InterPro" id="IPR002156">
    <property type="entry name" value="RNaseH_domain"/>
</dbReference>
<dbReference type="CDD" id="cd06222">
    <property type="entry name" value="RNase_H_like"/>
    <property type="match status" value="1"/>
</dbReference>
<keyword evidence="4" id="KW-1185">Reference proteome</keyword>
<reference evidence="3 4" key="1">
    <citation type="journal article" date="2014" name="Genome Biol.">
        <title>Transcriptome and methylome profiling reveals relics of genome dominance in the mesopolyploid Brassica oleracea.</title>
        <authorList>
            <person name="Parkin I.A."/>
            <person name="Koh C."/>
            <person name="Tang H."/>
            <person name="Robinson S.J."/>
            <person name="Kagale S."/>
            <person name="Clarke W.E."/>
            <person name="Town C.D."/>
            <person name="Nixon J."/>
            <person name="Krishnakumar V."/>
            <person name="Bidwell S.L."/>
            <person name="Denoeud F."/>
            <person name="Belcram H."/>
            <person name="Links M.G."/>
            <person name="Just J."/>
            <person name="Clarke C."/>
            <person name="Bender T."/>
            <person name="Huebert T."/>
            <person name="Mason A.S."/>
            <person name="Pires J.C."/>
            <person name="Barker G."/>
            <person name="Moore J."/>
            <person name="Walley P.G."/>
            <person name="Manoli S."/>
            <person name="Batley J."/>
            <person name="Edwards D."/>
            <person name="Nelson M.N."/>
            <person name="Wang X."/>
            <person name="Paterson A.H."/>
            <person name="King G."/>
            <person name="Bancroft I."/>
            <person name="Chalhoub B."/>
            <person name="Sharpe A.G."/>
        </authorList>
    </citation>
    <scope>NUCLEOTIDE SEQUENCE</scope>
    <source>
        <strain evidence="3 4">cv. TO1000</strain>
    </source>
</reference>
<name>A0A0D3AMF9_BRAOL</name>
<dbReference type="HOGENOM" id="CLU_000680_5_2_1"/>
<dbReference type="AlphaFoldDB" id="A0A0D3AMF9"/>
<dbReference type="PANTHER" id="PTHR47074">
    <property type="entry name" value="BNAC02G40300D PROTEIN"/>
    <property type="match status" value="1"/>
</dbReference>
<dbReference type="InterPro" id="IPR012337">
    <property type="entry name" value="RNaseH-like_sf"/>
</dbReference>
<dbReference type="SUPFAM" id="SSF53098">
    <property type="entry name" value="Ribonuclease H-like"/>
    <property type="match status" value="1"/>
</dbReference>
<proteinExistence type="predicted"/>
<dbReference type="GO" id="GO:0004523">
    <property type="term" value="F:RNA-DNA hybrid ribonuclease activity"/>
    <property type="evidence" value="ECO:0007669"/>
    <property type="project" value="InterPro"/>
</dbReference>
<dbReference type="PANTHER" id="PTHR47074:SF49">
    <property type="entry name" value="POLYNUCLEOTIDYL TRANSFERASE, RIBONUCLEASE H-LIKE SUPERFAMILY PROTEIN"/>
    <property type="match status" value="1"/>
</dbReference>
<protein>
    <recommendedName>
        <fullName evidence="2">RNase H type-1 domain-containing protein</fullName>
    </recommendedName>
</protein>
<dbReference type="OMA" id="CPEDIIC"/>
<dbReference type="eggNOG" id="KOG1075">
    <property type="taxonomic scope" value="Eukaryota"/>
</dbReference>
<dbReference type="InterPro" id="IPR052929">
    <property type="entry name" value="RNase_H-like_EbsB-rel"/>
</dbReference>
<feature type="region of interest" description="Disordered" evidence="1">
    <location>
        <begin position="53"/>
        <end position="73"/>
    </location>
</feature>
<sequence>MICLPPSGVNVDLFPWLCWCIWLARNSLTFEKLDLCPEDIICKTLRPAREWQDSQPPKVAQAPNQRRQTSASDQDTVICYTDAAWKPLTGDAGFGWIFQDSTGQTIGQGSSTEPHVASALMAEAIAIREALLHARTLHYSKICIRSDNQVLTKALNSKQHPVEIYGLTLDIETLSSLFSSMQCSFISRSLNISADKLVKSALCNFNSALP</sequence>
<evidence type="ECO:0000256" key="1">
    <source>
        <dbReference type="SAM" id="MobiDB-lite"/>
    </source>
</evidence>
<evidence type="ECO:0000259" key="2">
    <source>
        <dbReference type="Pfam" id="PF13456"/>
    </source>
</evidence>
<accession>A0A0D3AMF9</accession>
<evidence type="ECO:0000313" key="4">
    <source>
        <dbReference type="Proteomes" id="UP000032141"/>
    </source>
</evidence>